<protein>
    <submittedName>
        <fullName evidence="3">Uncharacterized protein LOC110012289</fullName>
    </submittedName>
</protein>
<feature type="domain" description="Reverse transcriptase Ty1/copia-type" evidence="1">
    <location>
        <begin position="2"/>
        <end position="105"/>
    </location>
</feature>
<evidence type="ECO:0000313" key="3">
    <source>
        <dbReference type="RefSeq" id="XP_020550909.1"/>
    </source>
</evidence>
<dbReference type="GeneID" id="110012289"/>
<dbReference type="Proteomes" id="UP000504604">
    <property type="component" value="Linkage group LG7"/>
</dbReference>
<dbReference type="RefSeq" id="XP_020550909.1">
    <property type="nucleotide sequence ID" value="XM_020695250.1"/>
</dbReference>
<evidence type="ECO:0000259" key="1">
    <source>
        <dbReference type="Pfam" id="PF07727"/>
    </source>
</evidence>
<dbReference type="AlphaFoldDB" id="A0A8M8V3K1"/>
<dbReference type="InterPro" id="IPR043502">
    <property type="entry name" value="DNA/RNA_pol_sf"/>
</dbReference>
<dbReference type="PANTHER" id="PTHR11439:SF465">
    <property type="entry name" value="REVERSE TRANSCRIPTASE TY1_COPIA-TYPE DOMAIN-CONTAINING PROTEIN"/>
    <property type="match status" value="1"/>
</dbReference>
<accession>A0A8M8V3K1</accession>
<organism evidence="2 3">
    <name type="scientific">Sesamum indicum</name>
    <name type="common">Oriental sesame</name>
    <name type="synonym">Sesamum orientale</name>
    <dbReference type="NCBI Taxonomy" id="4182"/>
    <lineage>
        <taxon>Eukaryota</taxon>
        <taxon>Viridiplantae</taxon>
        <taxon>Streptophyta</taxon>
        <taxon>Embryophyta</taxon>
        <taxon>Tracheophyta</taxon>
        <taxon>Spermatophyta</taxon>
        <taxon>Magnoliopsida</taxon>
        <taxon>eudicotyledons</taxon>
        <taxon>Gunneridae</taxon>
        <taxon>Pentapetalae</taxon>
        <taxon>asterids</taxon>
        <taxon>lamiids</taxon>
        <taxon>Lamiales</taxon>
        <taxon>Pedaliaceae</taxon>
        <taxon>Sesamum</taxon>
    </lineage>
</organism>
<name>A0A8M8V3K1_SESIN</name>
<evidence type="ECO:0000313" key="2">
    <source>
        <dbReference type="Proteomes" id="UP000504604"/>
    </source>
</evidence>
<sequence length="220" mass="24773">MKNFGFEQCDHDHCLFIRGLGINLTVLLVYVDDILITSASEEQIMNVKDYLNELFTVKHLGTAKYFLGLELAHSAEGLVVTQHKYAQDIIKDIGLSKGKHTTTPLPAGLKLSTETGADLTEPSKYRRLIGRLLYLSFTRPDFCYVVLQLSQHLQHPCEKHWDATTHVVRYLKGTASTGLFFPSNADFSLRVFYDADWAACHLTRKSLSGFCIFIGQTPIS</sequence>
<dbReference type="SUPFAM" id="SSF56672">
    <property type="entry name" value="DNA/RNA polymerases"/>
    <property type="match status" value="1"/>
</dbReference>
<keyword evidence="2" id="KW-1185">Reference proteome</keyword>
<gene>
    <name evidence="3" type="primary">LOC110012289</name>
</gene>
<dbReference type="PANTHER" id="PTHR11439">
    <property type="entry name" value="GAG-POL-RELATED RETROTRANSPOSON"/>
    <property type="match status" value="1"/>
</dbReference>
<dbReference type="Pfam" id="PF07727">
    <property type="entry name" value="RVT_2"/>
    <property type="match status" value="1"/>
</dbReference>
<dbReference type="InterPro" id="IPR013103">
    <property type="entry name" value="RVT_2"/>
</dbReference>
<dbReference type="KEGG" id="sind:110012289"/>
<dbReference type="OrthoDB" id="128382at2759"/>
<proteinExistence type="predicted"/>
<reference evidence="3" key="1">
    <citation type="submission" date="2025-08" db="UniProtKB">
        <authorList>
            <consortium name="RefSeq"/>
        </authorList>
    </citation>
    <scope>IDENTIFICATION</scope>
</reference>